<keyword evidence="4" id="KW-1185">Reference proteome</keyword>
<gene>
    <name evidence="3" type="ORF">HannXRQ_Chr15g0486451</name>
    <name evidence="2" type="ORF">HanXRQr2_Chr07g0286181</name>
</gene>
<reference evidence="2" key="3">
    <citation type="submission" date="2020-06" db="EMBL/GenBank/DDBJ databases">
        <title>Helianthus annuus Genome sequencing and assembly Release 2.</title>
        <authorList>
            <person name="Gouzy J."/>
            <person name="Langlade N."/>
            <person name="Munos S."/>
        </authorList>
    </citation>
    <scope>NUCLEOTIDE SEQUENCE</scope>
    <source>
        <tissue evidence="2">Leaves</tissue>
    </source>
</reference>
<dbReference type="EMBL" id="MNCJ02000322">
    <property type="protein sequence ID" value="KAF5797891.1"/>
    <property type="molecule type" value="Genomic_DNA"/>
</dbReference>
<dbReference type="PANTHER" id="PTHR32246">
    <property type="entry name" value="INGRESSION PROTEIN FIC1"/>
    <property type="match status" value="1"/>
</dbReference>
<dbReference type="Proteomes" id="UP000215914">
    <property type="component" value="Chromosome 15"/>
</dbReference>
<dbReference type="InterPro" id="IPR000008">
    <property type="entry name" value="C2_dom"/>
</dbReference>
<dbReference type="InterPro" id="IPR035892">
    <property type="entry name" value="C2_domain_sf"/>
</dbReference>
<dbReference type="SMART" id="SM00239">
    <property type="entry name" value="C2"/>
    <property type="match status" value="1"/>
</dbReference>
<dbReference type="EMBL" id="CM007904">
    <property type="protein sequence ID" value="OTF95743.1"/>
    <property type="molecule type" value="Genomic_DNA"/>
</dbReference>
<dbReference type="STRING" id="4232.A0A251SAG7"/>
<evidence type="ECO:0000313" key="2">
    <source>
        <dbReference type="EMBL" id="KAF5797891.1"/>
    </source>
</evidence>
<reference evidence="2 4" key="1">
    <citation type="journal article" date="2017" name="Nature">
        <title>The sunflower genome provides insights into oil metabolism, flowering and Asterid evolution.</title>
        <authorList>
            <person name="Badouin H."/>
            <person name="Gouzy J."/>
            <person name="Grassa C.J."/>
            <person name="Murat F."/>
            <person name="Staton S.E."/>
            <person name="Cottret L."/>
            <person name="Lelandais-Briere C."/>
            <person name="Owens G.L."/>
            <person name="Carrere S."/>
            <person name="Mayjonade B."/>
            <person name="Legrand L."/>
            <person name="Gill N."/>
            <person name="Kane N.C."/>
            <person name="Bowers J.E."/>
            <person name="Hubner S."/>
            <person name="Bellec A."/>
            <person name="Berard A."/>
            <person name="Berges H."/>
            <person name="Blanchet N."/>
            <person name="Boniface M.C."/>
            <person name="Brunel D."/>
            <person name="Catrice O."/>
            <person name="Chaidir N."/>
            <person name="Claudel C."/>
            <person name="Donnadieu C."/>
            <person name="Faraut T."/>
            <person name="Fievet G."/>
            <person name="Helmstetter N."/>
            <person name="King M."/>
            <person name="Knapp S.J."/>
            <person name="Lai Z."/>
            <person name="Le Paslier M.C."/>
            <person name="Lippi Y."/>
            <person name="Lorenzon L."/>
            <person name="Mandel J.R."/>
            <person name="Marage G."/>
            <person name="Marchand G."/>
            <person name="Marquand E."/>
            <person name="Bret-Mestries E."/>
            <person name="Morien E."/>
            <person name="Nambeesan S."/>
            <person name="Nguyen T."/>
            <person name="Pegot-Espagnet P."/>
            <person name="Pouilly N."/>
            <person name="Raftis F."/>
            <person name="Sallet E."/>
            <person name="Schiex T."/>
            <person name="Thomas J."/>
            <person name="Vandecasteele C."/>
            <person name="Vares D."/>
            <person name="Vear F."/>
            <person name="Vautrin S."/>
            <person name="Crespi M."/>
            <person name="Mangin B."/>
            <person name="Burke J.M."/>
            <person name="Salse J."/>
            <person name="Munos S."/>
            <person name="Vincourt P."/>
            <person name="Rieseberg L.H."/>
            <person name="Langlade N.B."/>
        </authorList>
    </citation>
    <scope>NUCLEOTIDE SEQUENCE [LARGE SCALE GENOMIC DNA]</scope>
    <source>
        <strain evidence="4">cv. SF193</strain>
        <tissue evidence="2">Leaves</tissue>
    </source>
</reference>
<dbReference type="Gramene" id="mRNA:HanXRQr2_Chr07g0286181">
    <property type="protein sequence ID" value="CDS:HanXRQr2_Chr07g0286181.1"/>
    <property type="gene ID" value="HanXRQr2_Chr07g0286181"/>
</dbReference>
<dbReference type="Gene3D" id="2.60.40.150">
    <property type="entry name" value="C2 domain"/>
    <property type="match status" value="1"/>
</dbReference>
<dbReference type="GO" id="GO:0006952">
    <property type="term" value="P:defense response"/>
    <property type="evidence" value="ECO:0007669"/>
    <property type="project" value="InterPro"/>
</dbReference>
<dbReference type="SUPFAM" id="SSF49562">
    <property type="entry name" value="C2 domain (Calcium/lipid-binding domain, CaLB)"/>
    <property type="match status" value="1"/>
</dbReference>
<evidence type="ECO:0000259" key="1">
    <source>
        <dbReference type="PROSITE" id="PS50004"/>
    </source>
</evidence>
<dbReference type="FunCoup" id="A0A251SAG7">
    <property type="interactions" value="3"/>
</dbReference>
<reference evidence="3" key="2">
    <citation type="submission" date="2017-02" db="EMBL/GenBank/DDBJ databases">
        <title>Sunflower complete genome.</title>
        <authorList>
            <person name="Langlade N."/>
            <person name="Munos S."/>
        </authorList>
    </citation>
    <scope>NUCLEOTIDE SEQUENCE [LARGE SCALE GENOMIC DNA]</scope>
    <source>
        <tissue evidence="3">Leaves</tissue>
    </source>
</reference>
<protein>
    <submittedName>
        <fullName evidence="2 3">C2 domain-containing protein</fullName>
    </submittedName>
</protein>
<dbReference type="AlphaFoldDB" id="A0A251SAG7"/>
<dbReference type="PROSITE" id="PS50004">
    <property type="entry name" value="C2"/>
    <property type="match status" value="1"/>
</dbReference>
<dbReference type="InterPro" id="IPR044750">
    <property type="entry name" value="C2_SRC2/BAP"/>
</dbReference>
<sequence>MDHRILDLILVCAKGLKKSSFIGRMDVYAVASISGTTGKIQKLRTTVDKNGDTDPTWNFPMKFIIDEPAALQNNHILVVKIKAARIFRGKNLGEVHVPIKDLLDGVKVEGKSLESVSYQVIRRSGEPKGILSFWYEVGEKFTGKPVESVTVYPPPPPPPPMPDIWPSESWINNSGMGLGTGLIGGF</sequence>
<feature type="domain" description="C2" evidence="1">
    <location>
        <begin position="1"/>
        <end position="112"/>
    </location>
</feature>
<dbReference type="InParanoid" id="A0A251SAG7"/>
<dbReference type="CDD" id="cd04051">
    <property type="entry name" value="C2_SRC2_like"/>
    <property type="match status" value="1"/>
</dbReference>
<dbReference type="OMA" id="SESWINN"/>
<dbReference type="PANTHER" id="PTHR32246:SF173">
    <property type="entry name" value="C2 DOMAIN-CONTAINING PROTEIN"/>
    <property type="match status" value="1"/>
</dbReference>
<proteinExistence type="predicted"/>
<accession>A0A251SAG7</accession>
<evidence type="ECO:0000313" key="3">
    <source>
        <dbReference type="EMBL" id="OTF95743.1"/>
    </source>
</evidence>
<name>A0A251SAG7_HELAN</name>
<dbReference type="OrthoDB" id="270970at2759"/>
<evidence type="ECO:0000313" key="4">
    <source>
        <dbReference type="Proteomes" id="UP000215914"/>
    </source>
</evidence>
<organism evidence="3 4">
    <name type="scientific">Helianthus annuus</name>
    <name type="common">Common sunflower</name>
    <dbReference type="NCBI Taxonomy" id="4232"/>
    <lineage>
        <taxon>Eukaryota</taxon>
        <taxon>Viridiplantae</taxon>
        <taxon>Streptophyta</taxon>
        <taxon>Embryophyta</taxon>
        <taxon>Tracheophyta</taxon>
        <taxon>Spermatophyta</taxon>
        <taxon>Magnoliopsida</taxon>
        <taxon>eudicotyledons</taxon>
        <taxon>Gunneridae</taxon>
        <taxon>Pentapetalae</taxon>
        <taxon>asterids</taxon>
        <taxon>campanulids</taxon>
        <taxon>Asterales</taxon>
        <taxon>Asteraceae</taxon>
        <taxon>Asteroideae</taxon>
        <taxon>Heliantheae alliance</taxon>
        <taxon>Heliantheae</taxon>
        <taxon>Helianthus</taxon>
    </lineage>
</organism>
<dbReference type="Pfam" id="PF00168">
    <property type="entry name" value="C2"/>
    <property type="match status" value="1"/>
</dbReference>